<dbReference type="InterPro" id="IPR017850">
    <property type="entry name" value="Alkaline_phosphatase_core_sf"/>
</dbReference>
<keyword evidence="1" id="KW-0472">Membrane</keyword>
<dbReference type="SUPFAM" id="SSF53649">
    <property type="entry name" value="Alkaline phosphatase-like"/>
    <property type="match status" value="1"/>
</dbReference>
<comment type="caution">
    <text evidence="2">The sequence shown here is derived from an EMBL/GenBank/DDBJ whole genome shotgun (WGS) entry which is preliminary data.</text>
</comment>
<accession>A0ABN8QRL0</accession>
<protein>
    <submittedName>
        <fullName evidence="2">Uncharacterized protein</fullName>
    </submittedName>
</protein>
<sequence length="424" mass="47995">MMIKCVRFPCRIEPHSLRIVFALVCVIGIAALALLRPSAPFKKTLRFKYVKNVDNRSFVACRLPVLDPYHESVLKFVEDLGELRCKGRSFSSFENNVLRVEGEGIVSAQYRKIGRKAGDDYHVLLSKPVSIVNLADKSGGKTQTSKGLFSRLWNFLTGSGDKFSGFAKVDNDFIQVDAVTSWGWTMSDVHMHVFPNKEVLERRKKPGGIPLNIALIMFDSTSAANFKRKMPKSLEYLTDDLNSLLMRGETIVGDGTTAQLAALLTGIAEKDQPEARKDMGKAASPVDIWRWIFKDFKQNGYVTMFSEDSPRFGSFNYRLKGFKDPPTDHFARPFWMAAADLGWEQFCINGRASHKVAFEYMLSYFRAYRNTPKFSFVSLAPLTHENINSLGYADDDFKILLQHLKEESFLNSTFLPSVKLSLQI</sequence>
<feature type="transmembrane region" description="Helical" evidence="1">
    <location>
        <begin position="16"/>
        <end position="35"/>
    </location>
</feature>
<dbReference type="PANTHER" id="PTHR10974:SF1">
    <property type="entry name" value="FI08016P-RELATED"/>
    <property type="match status" value="1"/>
</dbReference>
<evidence type="ECO:0000256" key="1">
    <source>
        <dbReference type="SAM" id="Phobius"/>
    </source>
</evidence>
<gene>
    <name evidence="2" type="ORF">PEVE_00006680</name>
</gene>
<evidence type="ECO:0000313" key="3">
    <source>
        <dbReference type="Proteomes" id="UP001159427"/>
    </source>
</evidence>
<dbReference type="Pfam" id="PF02995">
    <property type="entry name" value="DUF229"/>
    <property type="match status" value="1"/>
</dbReference>
<keyword evidence="1" id="KW-1133">Transmembrane helix</keyword>
<dbReference type="EMBL" id="CALNXI010001437">
    <property type="protein sequence ID" value="CAH3168948.1"/>
    <property type="molecule type" value="Genomic_DNA"/>
</dbReference>
<keyword evidence="1" id="KW-0812">Transmembrane</keyword>
<dbReference type="InterPro" id="IPR004245">
    <property type="entry name" value="DUF229"/>
</dbReference>
<name>A0ABN8QRL0_9CNID</name>
<dbReference type="Proteomes" id="UP001159427">
    <property type="component" value="Unassembled WGS sequence"/>
</dbReference>
<organism evidence="2 3">
    <name type="scientific">Porites evermanni</name>
    <dbReference type="NCBI Taxonomy" id="104178"/>
    <lineage>
        <taxon>Eukaryota</taxon>
        <taxon>Metazoa</taxon>
        <taxon>Cnidaria</taxon>
        <taxon>Anthozoa</taxon>
        <taxon>Hexacorallia</taxon>
        <taxon>Scleractinia</taxon>
        <taxon>Fungiina</taxon>
        <taxon>Poritidae</taxon>
        <taxon>Porites</taxon>
    </lineage>
</organism>
<proteinExistence type="predicted"/>
<dbReference type="CDD" id="cd16021">
    <property type="entry name" value="ALP_like"/>
    <property type="match status" value="1"/>
</dbReference>
<keyword evidence="3" id="KW-1185">Reference proteome</keyword>
<evidence type="ECO:0000313" key="2">
    <source>
        <dbReference type="EMBL" id="CAH3168948.1"/>
    </source>
</evidence>
<dbReference type="PANTHER" id="PTHR10974">
    <property type="entry name" value="FI08016P-RELATED"/>
    <property type="match status" value="1"/>
</dbReference>
<reference evidence="2 3" key="1">
    <citation type="submission" date="2022-05" db="EMBL/GenBank/DDBJ databases">
        <authorList>
            <consortium name="Genoscope - CEA"/>
            <person name="William W."/>
        </authorList>
    </citation>
    <scope>NUCLEOTIDE SEQUENCE [LARGE SCALE GENOMIC DNA]</scope>
</reference>